<dbReference type="PANTHER" id="PTHR43877:SF1">
    <property type="entry name" value="ACETYLTRANSFERASE"/>
    <property type="match status" value="1"/>
</dbReference>
<evidence type="ECO:0000313" key="5">
    <source>
        <dbReference type="Proteomes" id="UP001598114"/>
    </source>
</evidence>
<keyword evidence="2" id="KW-0012">Acyltransferase</keyword>
<dbReference type="RefSeq" id="WP_377974113.1">
    <property type="nucleotide sequence ID" value="NZ_JBBKYA010000001.1"/>
</dbReference>
<evidence type="ECO:0000256" key="2">
    <source>
        <dbReference type="ARBA" id="ARBA00023315"/>
    </source>
</evidence>
<dbReference type="CDD" id="cd04301">
    <property type="entry name" value="NAT_SF"/>
    <property type="match status" value="1"/>
</dbReference>
<sequence>MFIREAVVTDIPAMHRIRMAVKENVLTNPLAVQESDYIPYLMKEGAAWVCEDSDQIMGFAIVDVDAGEVWALFVDPDFEGKGIGSGLHDTMVVAYFAAGQTELILGTEPGTRAEAFYRHKGWDQTGQKSNGEIIFKMQRKDLHLSS</sequence>
<keyword evidence="5" id="KW-1185">Reference proteome</keyword>
<dbReference type="Gene3D" id="3.40.630.30">
    <property type="match status" value="1"/>
</dbReference>
<evidence type="ECO:0000259" key="3">
    <source>
        <dbReference type="PROSITE" id="PS51186"/>
    </source>
</evidence>
<comment type="caution">
    <text evidence="4">The sequence shown here is derived from an EMBL/GenBank/DDBJ whole genome shotgun (WGS) entry which is preliminary data.</text>
</comment>
<dbReference type="InterPro" id="IPR016181">
    <property type="entry name" value="Acyl_CoA_acyltransferase"/>
</dbReference>
<accession>A0ABW6CUQ0</accession>
<dbReference type="Proteomes" id="UP001598114">
    <property type="component" value="Unassembled WGS sequence"/>
</dbReference>
<reference evidence="4 5" key="1">
    <citation type="submission" date="2024-03" db="EMBL/GenBank/DDBJ databases">
        <title>Aquirufa genome sequencing.</title>
        <authorList>
            <person name="Pitt A."/>
            <person name="Hahn M.W."/>
        </authorList>
    </citation>
    <scope>NUCLEOTIDE SEQUENCE [LARGE SCALE GENOMIC DNA]</scope>
    <source>
        <strain evidence="4 5">PLAD-142S6K</strain>
    </source>
</reference>
<dbReference type="SUPFAM" id="SSF55729">
    <property type="entry name" value="Acyl-CoA N-acyltransferases (Nat)"/>
    <property type="match status" value="1"/>
</dbReference>
<evidence type="ECO:0000256" key="1">
    <source>
        <dbReference type="ARBA" id="ARBA00022679"/>
    </source>
</evidence>
<dbReference type="PROSITE" id="PS51186">
    <property type="entry name" value="GNAT"/>
    <property type="match status" value="1"/>
</dbReference>
<protein>
    <submittedName>
        <fullName evidence="4">GNAT family N-acetyltransferase</fullName>
    </submittedName>
</protein>
<dbReference type="InterPro" id="IPR050832">
    <property type="entry name" value="Bact_Acetyltransf"/>
</dbReference>
<proteinExistence type="predicted"/>
<dbReference type="EMBL" id="JBBKYA010000001">
    <property type="protein sequence ID" value="MFD3274665.1"/>
    <property type="molecule type" value="Genomic_DNA"/>
</dbReference>
<gene>
    <name evidence="4" type="ORF">SKC38_00315</name>
</gene>
<name>A0ABW6CUQ0_9BACT</name>
<feature type="domain" description="N-acetyltransferase" evidence="3">
    <location>
        <begin position="1"/>
        <end position="142"/>
    </location>
</feature>
<dbReference type="InterPro" id="IPR000182">
    <property type="entry name" value="GNAT_dom"/>
</dbReference>
<organism evidence="4 5">
    <name type="scientific">Aquirufa echingensis</name>
    <dbReference type="NCBI Taxonomy" id="3096516"/>
    <lineage>
        <taxon>Bacteria</taxon>
        <taxon>Pseudomonadati</taxon>
        <taxon>Bacteroidota</taxon>
        <taxon>Cytophagia</taxon>
        <taxon>Cytophagales</taxon>
        <taxon>Flectobacillaceae</taxon>
        <taxon>Aquirufa</taxon>
    </lineage>
</organism>
<keyword evidence="1" id="KW-0808">Transferase</keyword>
<dbReference type="Pfam" id="PF13508">
    <property type="entry name" value="Acetyltransf_7"/>
    <property type="match status" value="1"/>
</dbReference>
<dbReference type="PANTHER" id="PTHR43877">
    <property type="entry name" value="AMINOALKYLPHOSPHONATE N-ACETYLTRANSFERASE-RELATED-RELATED"/>
    <property type="match status" value="1"/>
</dbReference>
<evidence type="ECO:0000313" key="4">
    <source>
        <dbReference type="EMBL" id="MFD3274665.1"/>
    </source>
</evidence>